<feature type="domain" description="DUF6537" evidence="3">
    <location>
        <begin position="249"/>
        <end position="455"/>
    </location>
</feature>
<gene>
    <name evidence="4" type="ORF">POM99_01775</name>
</gene>
<evidence type="ECO:0000259" key="3">
    <source>
        <dbReference type="Pfam" id="PF20169"/>
    </source>
</evidence>
<accession>A0ABT6CDA3</accession>
<evidence type="ECO:0000259" key="2">
    <source>
        <dbReference type="Pfam" id="PF01558"/>
    </source>
</evidence>
<dbReference type="Proteomes" id="UP001222770">
    <property type="component" value="Unassembled WGS sequence"/>
</dbReference>
<keyword evidence="1" id="KW-0560">Oxidoreductase</keyword>
<sequence length="502" mass="53899">MEIFNQHRDRITIAILALGGEGGGVLADWIQVVARQNGYVAQGTSVPGVAQRTGSTVYYIELARIGAAGGNRPDPVLAMMPVPGDVDIVIASELMEAGRAILRGFVSKDRTTLIGSTHRVYAISEKSALGDGTGANARILDAAERRAARFIGFDMAEAAQSAGSVISSVMFGALAGSGSLPFSREAFEDAVRHGGKAVAANLKGFACGFDAAGRSNPAPAEATGPRAPTTPAGRALHDRLGRSLPEDAHPLATEGVARLMEWQDARYAELYLDRVEDLARISPALAAPAARHLALWMAYDDPIRVADLKIRATRSAHIAREVRVGSGQLLRVTEYMHPRLQEVCETLPRRIGSRILASDGWRRRLAPFFARGRHVETTGLRWFIVLRLLAALRPLRRGSLRYAMEQERIGRWLNLVRDVARSDADAAVEILGCQALVKGYSDTFERGIANLETILSLVESHIIGAPDAAAKIALLRDAALKDEEGKALGCAVSQVVPTRAAS</sequence>
<dbReference type="RefSeq" id="WP_277275054.1">
    <property type="nucleotide sequence ID" value="NZ_JAROCY010000001.1"/>
</dbReference>
<evidence type="ECO:0000256" key="1">
    <source>
        <dbReference type="ARBA" id="ARBA00023002"/>
    </source>
</evidence>
<proteinExistence type="predicted"/>
<dbReference type="SUPFAM" id="SSF53323">
    <property type="entry name" value="Pyruvate-ferredoxin oxidoreductase, PFOR, domain III"/>
    <property type="match status" value="1"/>
</dbReference>
<dbReference type="InterPro" id="IPR052198">
    <property type="entry name" value="IorB_Oxidoreductase"/>
</dbReference>
<dbReference type="PANTHER" id="PTHR43854:SF1">
    <property type="entry name" value="INDOLEPYRUVATE OXIDOREDUCTASE SUBUNIT IORB"/>
    <property type="match status" value="1"/>
</dbReference>
<reference evidence="4 5" key="1">
    <citation type="submission" date="2023-03" db="EMBL/GenBank/DDBJ databases">
        <title>Novosphingobium cyanobacteriorum sp. nov., isolated from a eutrophic reservoir during the Microcystis bloom period.</title>
        <authorList>
            <person name="Kang M."/>
            <person name="Le V."/>
            <person name="Ko S.-R."/>
            <person name="Lee S.-A."/>
            <person name="Ahn C.-Y."/>
        </authorList>
    </citation>
    <scope>NUCLEOTIDE SEQUENCE [LARGE SCALE GENOMIC DNA]</scope>
    <source>
        <strain evidence="4 5">HBC54</strain>
    </source>
</reference>
<evidence type="ECO:0000313" key="4">
    <source>
        <dbReference type="EMBL" id="MDF8331918.1"/>
    </source>
</evidence>
<keyword evidence="5" id="KW-1185">Reference proteome</keyword>
<comment type="caution">
    <text evidence="4">The sequence shown here is derived from an EMBL/GenBank/DDBJ whole genome shotgun (WGS) entry which is preliminary data.</text>
</comment>
<dbReference type="Pfam" id="PF20169">
    <property type="entry name" value="DUF6537"/>
    <property type="match status" value="1"/>
</dbReference>
<dbReference type="Pfam" id="PF01558">
    <property type="entry name" value="POR"/>
    <property type="match status" value="1"/>
</dbReference>
<evidence type="ECO:0000313" key="5">
    <source>
        <dbReference type="Proteomes" id="UP001222770"/>
    </source>
</evidence>
<protein>
    <submittedName>
        <fullName evidence="4">Indolepyruvate oxidoreductase subunit beta family protein</fullName>
    </submittedName>
</protein>
<organism evidence="4 5">
    <name type="scientific">Novosphingobium cyanobacteriorum</name>
    <dbReference type="NCBI Taxonomy" id="3024215"/>
    <lineage>
        <taxon>Bacteria</taxon>
        <taxon>Pseudomonadati</taxon>
        <taxon>Pseudomonadota</taxon>
        <taxon>Alphaproteobacteria</taxon>
        <taxon>Sphingomonadales</taxon>
        <taxon>Sphingomonadaceae</taxon>
        <taxon>Novosphingobium</taxon>
    </lineage>
</organism>
<dbReference type="InterPro" id="IPR002869">
    <property type="entry name" value="Pyrv_flavodox_OxRed_cen"/>
</dbReference>
<dbReference type="Gene3D" id="3.40.920.10">
    <property type="entry name" value="Pyruvate-ferredoxin oxidoreductase, PFOR, domain III"/>
    <property type="match status" value="1"/>
</dbReference>
<dbReference type="EMBL" id="JAROCY010000001">
    <property type="protein sequence ID" value="MDF8331918.1"/>
    <property type="molecule type" value="Genomic_DNA"/>
</dbReference>
<feature type="domain" description="Pyruvate/ketoisovalerate oxidoreductase catalytic" evidence="2">
    <location>
        <begin position="19"/>
        <end position="209"/>
    </location>
</feature>
<name>A0ABT6CDA3_9SPHN</name>
<dbReference type="InterPro" id="IPR046667">
    <property type="entry name" value="DUF6537"/>
</dbReference>
<dbReference type="InterPro" id="IPR019752">
    <property type="entry name" value="Pyrv/ketoisovalerate_OxRed_cat"/>
</dbReference>
<dbReference type="PANTHER" id="PTHR43854">
    <property type="entry name" value="INDOLEPYRUVATE OXIDOREDUCTASE SUBUNIT IORB"/>
    <property type="match status" value="1"/>
</dbReference>
<dbReference type="NCBIfam" id="NF006179">
    <property type="entry name" value="PRK08312.1"/>
    <property type="match status" value="1"/>
</dbReference>